<sequence>MTKKGSIFITYSEELKLAAVQSYLNGEGSYNMIKEKYQIRSSTQLKNWV</sequence>
<evidence type="ECO:0000313" key="2">
    <source>
        <dbReference type="Proteomes" id="UP001552502"/>
    </source>
</evidence>
<name>A0ABV3IIA1_9BACI</name>
<dbReference type="SUPFAM" id="SSF48295">
    <property type="entry name" value="TrpR-like"/>
    <property type="match status" value="1"/>
</dbReference>
<organism evidence="1 2">
    <name type="scientific">Bacillus proteolyticus</name>
    <dbReference type="NCBI Taxonomy" id="2026192"/>
    <lineage>
        <taxon>Bacteria</taxon>
        <taxon>Bacillati</taxon>
        <taxon>Bacillota</taxon>
        <taxon>Bacilli</taxon>
        <taxon>Bacillales</taxon>
        <taxon>Bacillaceae</taxon>
        <taxon>Bacillus</taxon>
        <taxon>Bacillus cereus group</taxon>
    </lineage>
</organism>
<keyword evidence="2" id="KW-1185">Reference proteome</keyword>
<dbReference type="Proteomes" id="UP001552502">
    <property type="component" value="Unassembled WGS sequence"/>
</dbReference>
<comment type="caution">
    <text evidence="1">The sequence shown here is derived from an EMBL/GenBank/DDBJ whole genome shotgun (WGS) entry which is preliminary data.</text>
</comment>
<dbReference type="EMBL" id="JBEGIE010000066">
    <property type="protein sequence ID" value="MEV4913955.1"/>
    <property type="molecule type" value="Genomic_DNA"/>
</dbReference>
<evidence type="ECO:0000313" key="1">
    <source>
        <dbReference type="EMBL" id="MEV4913955.1"/>
    </source>
</evidence>
<gene>
    <name evidence="1" type="ORF">MRBLBA1_004895</name>
</gene>
<proteinExistence type="predicted"/>
<feature type="non-terminal residue" evidence="1">
    <location>
        <position position="49"/>
    </location>
</feature>
<reference evidence="1 2" key="1">
    <citation type="journal article" date="2023" name="Proc. Natl. Acad. Sci. U.S.A.">
        <title>Bacterial tolerance to host-exuded specialized metabolites structures the maize root microbiome.</title>
        <authorList>
            <person name="Thoenen L."/>
            <person name="Giroud C."/>
            <person name="Kreuzer M."/>
            <person name="Waelchli J."/>
            <person name="Gfeller V."/>
            <person name="Deslandes-Herold G."/>
            <person name="Mateo P."/>
            <person name="Robert C.A.M."/>
            <person name="Ahrens C.H."/>
            <person name="Rubio-Somoza I."/>
            <person name="Bruggmann R."/>
            <person name="Erb M."/>
            <person name="Schlaeppi K."/>
        </authorList>
    </citation>
    <scope>NUCLEOTIDE SEQUENCE [LARGE SCALE GENOMIC DNA]</scope>
    <source>
        <strain evidence="1 2">LBA1-1-1.1</strain>
    </source>
</reference>
<accession>A0ABV3IIA1</accession>
<protein>
    <submittedName>
        <fullName evidence="1">Transposase</fullName>
    </submittedName>
</protein>
<dbReference type="InterPro" id="IPR010921">
    <property type="entry name" value="Trp_repressor/repl_initiator"/>
</dbReference>